<evidence type="ECO:0000256" key="13">
    <source>
        <dbReference type="ARBA" id="ARBA00023075"/>
    </source>
</evidence>
<dbReference type="AlphaFoldDB" id="I1V974"/>
<dbReference type="GO" id="GO:0005743">
    <property type="term" value="C:mitochondrial inner membrane"/>
    <property type="evidence" value="ECO:0007669"/>
    <property type="project" value="UniProtKB-SubCell"/>
</dbReference>
<gene>
    <name evidence="20" type="primary">ND2</name>
</gene>
<evidence type="ECO:0000256" key="17">
    <source>
        <dbReference type="RuleBase" id="RU003403"/>
    </source>
</evidence>
<keyword evidence="14 17" id="KW-0496">Mitochondrion</keyword>
<feature type="transmembrane region" description="Helical" evidence="17">
    <location>
        <begin position="275"/>
        <end position="296"/>
    </location>
</feature>
<geneLocation type="mitochondrion" evidence="20"/>
<evidence type="ECO:0000256" key="15">
    <source>
        <dbReference type="ARBA" id="ARBA00023136"/>
    </source>
</evidence>
<dbReference type="Pfam" id="PF06444">
    <property type="entry name" value="NADH_dehy_S2_C"/>
    <property type="match status" value="1"/>
</dbReference>
<keyword evidence="7 17" id="KW-0812">Transmembrane</keyword>
<evidence type="ECO:0000259" key="18">
    <source>
        <dbReference type="Pfam" id="PF00361"/>
    </source>
</evidence>
<evidence type="ECO:0000256" key="16">
    <source>
        <dbReference type="ARBA" id="ARBA00049551"/>
    </source>
</evidence>
<keyword evidence="5" id="KW-0813">Transport</keyword>
<feature type="transmembrane region" description="Helical" evidence="17">
    <location>
        <begin position="178"/>
        <end position="196"/>
    </location>
</feature>
<evidence type="ECO:0000256" key="10">
    <source>
        <dbReference type="ARBA" id="ARBA00022982"/>
    </source>
</evidence>
<evidence type="ECO:0000256" key="3">
    <source>
        <dbReference type="ARBA" id="ARBA00012944"/>
    </source>
</evidence>
<evidence type="ECO:0000256" key="7">
    <source>
        <dbReference type="ARBA" id="ARBA00022692"/>
    </source>
</evidence>
<keyword evidence="6 17" id="KW-0679">Respiratory chain</keyword>
<organism evidence="20">
    <name type="scientific">Anolis carolinensis</name>
    <name type="common">Green anole</name>
    <name type="synonym">American chameleon</name>
    <dbReference type="NCBI Taxonomy" id="28377"/>
    <lineage>
        <taxon>Eukaryota</taxon>
        <taxon>Metazoa</taxon>
        <taxon>Chordata</taxon>
        <taxon>Craniata</taxon>
        <taxon>Vertebrata</taxon>
        <taxon>Euteleostomi</taxon>
        <taxon>Lepidosauria</taxon>
        <taxon>Squamata</taxon>
        <taxon>Bifurcata</taxon>
        <taxon>Unidentata</taxon>
        <taxon>Episquamata</taxon>
        <taxon>Toxicofera</taxon>
        <taxon>Iguania</taxon>
        <taxon>Dactyloidae</taxon>
        <taxon>Anolis</taxon>
    </lineage>
</organism>
<dbReference type="InterPro" id="IPR001750">
    <property type="entry name" value="ND/Mrp_TM"/>
</dbReference>
<dbReference type="InterPro" id="IPR010933">
    <property type="entry name" value="NADH_DH_su2_C"/>
</dbReference>
<keyword evidence="11 17" id="KW-1133">Transmembrane helix</keyword>
<evidence type="ECO:0000256" key="8">
    <source>
        <dbReference type="ARBA" id="ARBA00022792"/>
    </source>
</evidence>
<proteinExistence type="inferred from homology"/>
<feature type="transmembrane region" description="Helical" evidence="17">
    <location>
        <begin position="96"/>
        <end position="115"/>
    </location>
</feature>
<dbReference type="PANTHER" id="PTHR46552:SF1">
    <property type="entry name" value="NADH-UBIQUINONE OXIDOREDUCTASE CHAIN 2"/>
    <property type="match status" value="1"/>
</dbReference>
<evidence type="ECO:0000259" key="19">
    <source>
        <dbReference type="Pfam" id="PF06444"/>
    </source>
</evidence>
<comment type="similarity">
    <text evidence="2 17">Belongs to the complex I subunit 2 family.</text>
</comment>
<dbReference type="EC" id="7.1.1.2" evidence="3 17"/>
<dbReference type="EMBL" id="JQ857773">
    <property type="protein sequence ID" value="AFI39229.1"/>
    <property type="molecule type" value="Genomic_DNA"/>
</dbReference>
<feature type="transmembrane region" description="Helical" evidence="17">
    <location>
        <begin position="152"/>
        <end position="171"/>
    </location>
</feature>
<evidence type="ECO:0000256" key="4">
    <source>
        <dbReference type="ARBA" id="ARBA00021008"/>
    </source>
</evidence>
<dbReference type="PRINTS" id="PR01436">
    <property type="entry name" value="NADHDHGNASE2"/>
</dbReference>
<dbReference type="InterPro" id="IPR003917">
    <property type="entry name" value="NADH_UbQ_OxRdtase_chain2"/>
</dbReference>
<feature type="domain" description="NADH dehydrogenase subunit 2 C-terminal" evidence="19">
    <location>
        <begin position="290"/>
        <end position="344"/>
    </location>
</feature>
<name>I1V974_ANOCA</name>
<keyword evidence="13 17" id="KW-0830">Ubiquinone</keyword>
<dbReference type="Pfam" id="PF00361">
    <property type="entry name" value="Proton_antipo_M"/>
    <property type="match status" value="1"/>
</dbReference>
<feature type="transmembrane region" description="Helical" evidence="17">
    <location>
        <begin position="317"/>
        <end position="337"/>
    </location>
</feature>
<keyword evidence="9 17" id="KW-1278">Translocase</keyword>
<dbReference type="InterPro" id="IPR050175">
    <property type="entry name" value="Complex_I_Subunit_2"/>
</dbReference>
<comment type="subcellular location">
    <subcellularLocation>
        <location evidence="1 17">Mitochondrion inner membrane</location>
        <topology evidence="1 17">Multi-pass membrane protein</topology>
    </subcellularLocation>
</comment>
<dbReference type="PANTHER" id="PTHR46552">
    <property type="entry name" value="NADH-UBIQUINONE OXIDOREDUCTASE CHAIN 2"/>
    <property type="match status" value="1"/>
</dbReference>
<feature type="transmembrane region" description="Helical" evidence="17">
    <location>
        <begin position="5"/>
        <end position="21"/>
    </location>
</feature>
<evidence type="ECO:0000256" key="2">
    <source>
        <dbReference type="ARBA" id="ARBA00007012"/>
    </source>
</evidence>
<dbReference type="GO" id="GO:0006120">
    <property type="term" value="P:mitochondrial electron transport, NADH to ubiquinone"/>
    <property type="evidence" value="ECO:0007669"/>
    <property type="project" value="InterPro"/>
</dbReference>
<feature type="transmembrane region" description="Helical" evidence="17">
    <location>
        <begin position="233"/>
        <end position="255"/>
    </location>
</feature>
<dbReference type="EMBL" id="JQ857748">
    <property type="protein sequence ID" value="AFI39204.1"/>
    <property type="molecule type" value="Genomic_DNA"/>
</dbReference>
<sequence>MSPTIYMIILSTLATGTIITMTSYHWLMAWVGLELNTLAIIPIISTMHHPRSTEAATKYFLTQAAASALILFSSMTNAWNTGSWDITQPLTSPSHILLTMALAMKLGLAPLHFWLPEVIQGSTMTTAFIITTWQKIAPMSLIFLTMNNLSTSVFLLMGLLSSLVGGWGGLNQTQTRKIMAYSSIAHLGWMATISSIMTNILIMNLLIYLIMTTSVFLSLIISKSKTIQDTTSTWTLSPTLTIIMLLSLLSLGGLPPLTGFIPKWLIMEELILQNFNLLISMMAASSLLSLYFYLRLTYTTALTLSPNTTQTKFKWRFYPNTSTMFITAPATISIFLLPMTPLILL</sequence>
<evidence type="ECO:0000256" key="11">
    <source>
        <dbReference type="ARBA" id="ARBA00022989"/>
    </source>
</evidence>
<keyword evidence="12 17" id="KW-0520">NAD</keyword>
<protein>
    <recommendedName>
        <fullName evidence="4 17">NADH-ubiquinone oxidoreductase chain 2</fullName>
        <ecNumber evidence="3 17">7.1.1.2</ecNumber>
    </recommendedName>
</protein>
<comment type="function">
    <text evidence="17">Core subunit of the mitochondrial membrane respiratory chain NADH dehydrogenase (Complex I) which catalyzes electron transfer from NADH through the respiratory chain, using ubiquinone as an electron acceptor. Essential for the catalytic activity and assembly of complex I.</text>
</comment>
<feature type="transmembrane region" description="Helical" evidence="17">
    <location>
        <begin position="202"/>
        <end position="221"/>
    </location>
</feature>
<evidence type="ECO:0000256" key="12">
    <source>
        <dbReference type="ARBA" id="ARBA00023027"/>
    </source>
</evidence>
<dbReference type="GO" id="GO:0008137">
    <property type="term" value="F:NADH dehydrogenase (ubiquinone) activity"/>
    <property type="evidence" value="ECO:0007669"/>
    <property type="project" value="UniProtKB-EC"/>
</dbReference>
<evidence type="ECO:0000256" key="5">
    <source>
        <dbReference type="ARBA" id="ARBA00022448"/>
    </source>
</evidence>
<feature type="transmembrane region" description="Helical" evidence="17">
    <location>
        <begin position="59"/>
        <end position="76"/>
    </location>
</feature>
<keyword evidence="15 17" id="KW-0472">Membrane</keyword>
<evidence type="ECO:0000256" key="1">
    <source>
        <dbReference type="ARBA" id="ARBA00004448"/>
    </source>
</evidence>
<accession>I1V974</accession>
<evidence type="ECO:0000313" key="20">
    <source>
        <dbReference type="EMBL" id="AFI39229.1"/>
    </source>
</evidence>
<evidence type="ECO:0000256" key="9">
    <source>
        <dbReference type="ARBA" id="ARBA00022967"/>
    </source>
</evidence>
<keyword evidence="8 17" id="KW-0999">Mitochondrion inner membrane</keyword>
<reference evidence="20" key="1">
    <citation type="journal article" date="2012" name="PLoS ONE">
        <title>Multi-Locus Phylogeographic and Population Genetic Analysis of Anolis carolinensis: Historical Demography of a Genomic Model Species.</title>
        <authorList>
            <person name="Tollis M."/>
            <person name="Ausubel G."/>
            <person name="Ghimire D."/>
            <person name="Boissinot S."/>
        </authorList>
    </citation>
    <scope>NUCLEOTIDE SEQUENCE</scope>
</reference>
<feature type="domain" description="NADH:quinone oxidoreductase/Mrp antiporter transmembrane" evidence="18">
    <location>
        <begin position="23"/>
        <end position="288"/>
    </location>
</feature>
<evidence type="ECO:0000256" key="6">
    <source>
        <dbReference type="ARBA" id="ARBA00022660"/>
    </source>
</evidence>
<evidence type="ECO:0000256" key="14">
    <source>
        <dbReference type="ARBA" id="ARBA00023128"/>
    </source>
</evidence>
<keyword evidence="10 17" id="KW-0249">Electron transport</keyword>
<comment type="catalytic activity">
    <reaction evidence="16 17">
        <text>a ubiquinone + NADH + 5 H(+)(in) = a ubiquinol + NAD(+) + 4 H(+)(out)</text>
        <dbReference type="Rhea" id="RHEA:29091"/>
        <dbReference type="Rhea" id="RHEA-COMP:9565"/>
        <dbReference type="Rhea" id="RHEA-COMP:9566"/>
        <dbReference type="ChEBI" id="CHEBI:15378"/>
        <dbReference type="ChEBI" id="CHEBI:16389"/>
        <dbReference type="ChEBI" id="CHEBI:17976"/>
        <dbReference type="ChEBI" id="CHEBI:57540"/>
        <dbReference type="ChEBI" id="CHEBI:57945"/>
        <dbReference type="EC" id="7.1.1.2"/>
    </reaction>
</comment>